<evidence type="ECO:0000256" key="1">
    <source>
        <dbReference type="ARBA" id="ARBA00004123"/>
    </source>
</evidence>
<keyword evidence="5" id="KW-1185">Reference proteome</keyword>
<dbReference type="Pfam" id="PF05225">
    <property type="entry name" value="HTH_psq"/>
    <property type="match status" value="1"/>
</dbReference>
<evidence type="ECO:0000313" key="4">
    <source>
        <dbReference type="EMBL" id="KAJ8887212.1"/>
    </source>
</evidence>
<gene>
    <name evidence="4" type="ORF">PR048_013427</name>
</gene>
<reference evidence="4 5" key="1">
    <citation type="submission" date="2023-02" db="EMBL/GenBank/DDBJ databases">
        <title>LHISI_Scaffold_Assembly.</title>
        <authorList>
            <person name="Stuart O.P."/>
            <person name="Cleave R."/>
            <person name="Magrath M.J.L."/>
            <person name="Mikheyev A.S."/>
        </authorList>
    </citation>
    <scope>NUCLEOTIDE SEQUENCE [LARGE SCALE GENOMIC DNA]</scope>
    <source>
        <strain evidence="4">Daus_M_001</strain>
        <tissue evidence="4">Leg muscle</tissue>
    </source>
</reference>
<feature type="region of interest" description="Disordered" evidence="2">
    <location>
        <begin position="305"/>
        <end position="344"/>
    </location>
</feature>
<comment type="subcellular location">
    <subcellularLocation>
        <location evidence="1">Nucleus</location>
    </subcellularLocation>
</comment>
<feature type="compositionally biased region" description="Polar residues" evidence="2">
    <location>
        <begin position="332"/>
        <end position="341"/>
    </location>
</feature>
<dbReference type="Proteomes" id="UP001159363">
    <property type="component" value="Chromosome X"/>
</dbReference>
<accession>A0ABQ9HSJ8</accession>
<organism evidence="4 5">
    <name type="scientific">Dryococelus australis</name>
    <dbReference type="NCBI Taxonomy" id="614101"/>
    <lineage>
        <taxon>Eukaryota</taxon>
        <taxon>Metazoa</taxon>
        <taxon>Ecdysozoa</taxon>
        <taxon>Arthropoda</taxon>
        <taxon>Hexapoda</taxon>
        <taxon>Insecta</taxon>
        <taxon>Pterygota</taxon>
        <taxon>Neoptera</taxon>
        <taxon>Polyneoptera</taxon>
        <taxon>Phasmatodea</taxon>
        <taxon>Verophasmatodea</taxon>
        <taxon>Anareolatae</taxon>
        <taxon>Phasmatidae</taxon>
        <taxon>Eurycanthinae</taxon>
        <taxon>Dryococelus</taxon>
    </lineage>
</organism>
<feature type="compositionally biased region" description="Polar residues" evidence="2">
    <location>
        <begin position="246"/>
        <end position="270"/>
    </location>
</feature>
<protein>
    <recommendedName>
        <fullName evidence="3">HTH psq-type domain-containing protein</fullName>
    </recommendedName>
</protein>
<comment type="caution">
    <text evidence="4">The sequence shown here is derived from an EMBL/GenBank/DDBJ whole genome shotgun (WGS) entry which is preliminary data.</text>
</comment>
<feature type="region of interest" description="Disordered" evidence="2">
    <location>
        <begin position="246"/>
        <end position="271"/>
    </location>
</feature>
<evidence type="ECO:0000313" key="5">
    <source>
        <dbReference type="Proteomes" id="UP001159363"/>
    </source>
</evidence>
<name>A0ABQ9HSJ8_9NEOP</name>
<dbReference type="InterPro" id="IPR007889">
    <property type="entry name" value="HTH_Psq"/>
</dbReference>
<sequence length="361" mass="40392">MGQDTWIKKTNKRNWDKEKIEAAIHAVREGRMECNMAAATYGIPEATLRIYRNTDPEFVDTAGPNHPFNKQTKMAGEDWVISFITAYNFSMRAPEATSFGRTIGFNPVQVGKFFDLLNISATGVYVPHFLIFPRKRMRAELLHDFPPGSGGHANKTGWMNSELFVAYLQHFVNHIFAEEDFVLSATTERDIQAEPSHDQPTIALSGQQAAAVEGDLPLQHIIMQPGTFLQEDQPEVAPDEAENLTHISESNDNGSVPKPTTSRGQVSLNSIKPFPVANRPIASKRKRPNVSASILTSTPVKDFLLGKEHNKEKKSKKKEERNAKIAAKKLFENSTKPQENTEPILYPGYEEEFVALPMKTG</sequence>
<dbReference type="InterPro" id="IPR009057">
    <property type="entry name" value="Homeodomain-like_sf"/>
</dbReference>
<dbReference type="SUPFAM" id="SSF46689">
    <property type="entry name" value="Homeodomain-like"/>
    <property type="match status" value="1"/>
</dbReference>
<dbReference type="EMBL" id="JARBHB010000004">
    <property type="protein sequence ID" value="KAJ8887212.1"/>
    <property type="molecule type" value="Genomic_DNA"/>
</dbReference>
<feature type="compositionally biased region" description="Basic and acidic residues" evidence="2">
    <location>
        <begin position="305"/>
        <end position="323"/>
    </location>
</feature>
<evidence type="ECO:0000259" key="3">
    <source>
        <dbReference type="Pfam" id="PF05225"/>
    </source>
</evidence>
<dbReference type="Gene3D" id="1.10.10.60">
    <property type="entry name" value="Homeodomain-like"/>
    <property type="match status" value="1"/>
</dbReference>
<feature type="domain" description="HTH psq-type" evidence="3">
    <location>
        <begin position="17"/>
        <end position="53"/>
    </location>
</feature>
<evidence type="ECO:0000256" key="2">
    <source>
        <dbReference type="SAM" id="MobiDB-lite"/>
    </source>
</evidence>
<proteinExistence type="predicted"/>